<dbReference type="SMART" id="SM00353">
    <property type="entry name" value="HLH"/>
    <property type="match status" value="1"/>
</dbReference>
<evidence type="ECO:0000259" key="10">
    <source>
        <dbReference type="PROSITE" id="PS50888"/>
    </source>
</evidence>
<evidence type="ECO:0000256" key="1">
    <source>
        <dbReference type="ARBA" id="ARBA00004123"/>
    </source>
</evidence>
<dbReference type="PANTHER" id="PTHR45776:SF5">
    <property type="entry name" value="TRANSCRIPTION FACTOR EB"/>
    <property type="match status" value="1"/>
</dbReference>
<comment type="similarity">
    <text evidence="3">Belongs to the MiT/TFE family.</text>
</comment>
<feature type="compositionally biased region" description="Low complexity" evidence="9">
    <location>
        <begin position="635"/>
        <end position="649"/>
    </location>
</feature>
<dbReference type="GO" id="GO:0000981">
    <property type="term" value="F:DNA-binding transcription factor activity, RNA polymerase II-specific"/>
    <property type="evidence" value="ECO:0007669"/>
    <property type="project" value="TreeGrafter"/>
</dbReference>
<evidence type="ECO:0000256" key="6">
    <source>
        <dbReference type="ARBA" id="ARBA00023159"/>
    </source>
</evidence>
<dbReference type="CDD" id="cd18927">
    <property type="entry name" value="bHLHzip_TFEB"/>
    <property type="match status" value="1"/>
</dbReference>
<feature type="region of interest" description="Disordered" evidence="9">
    <location>
        <begin position="499"/>
        <end position="531"/>
    </location>
</feature>
<dbReference type="PANTHER" id="PTHR45776">
    <property type="entry name" value="MIP04163P"/>
    <property type="match status" value="1"/>
</dbReference>
<dbReference type="GO" id="GO:0046983">
    <property type="term" value="F:protein dimerization activity"/>
    <property type="evidence" value="ECO:0007669"/>
    <property type="project" value="InterPro"/>
</dbReference>
<keyword evidence="5" id="KW-0238">DNA-binding</keyword>
<keyword evidence="4" id="KW-0805">Transcription regulation</keyword>
<feature type="region of interest" description="Disordered" evidence="9">
    <location>
        <begin position="249"/>
        <end position="277"/>
    </location>
</feature>
<dbReference type="AlphaFoldDB" id="A0A9N7VVJ4"/>
<proteinExistence type="inferred from homology"/>
<dbReference type="InterPro" id="IPR021802">
    <property type="entry name" value="MiT/TFE_C"/>
</dbReference>
<evidence type="ECO:0000313" key="11">
    <source>
        <dbReference type="EMBL" id="CAB1457789.1"/>
    </source>
</evidence>
<feature type="compositionally biased region" description="Low complexity" evidence="9">
    <location>
        <begin position="507"/>
        <end position="531"/>
    </location>
</feature>
<sequence length="656" mass="73800">MCKGCHSSNTGPVDEMGEPRERRSAGFLWGMEASRIYFLLRATYDVLRSTKILQHWQNEGPCCPPCPTLATFRHILTGYKISLSRDYHPLSPEARHVVRSVKQSPFVFVNPFPLKQLTLPLGLDCGALTPARPPLPPRPTAMASRIGLRMQLMRDQLQQEEQREREQRQQNAVLQPYMQQRMAGPPAPTPAISTPQHYQSMQVPVEVLKVQTHLENPTDYHIRYTQRQQLKEYLSTTQATKQTVHAAAGLIPPTSPSKMGPTGGSASAPPPLQSPHMRTEQLLSGNSAPNSPMAMLNISSSHENEMDEVIDDIISMQSSYDDIQAYIDPVQMPNTLPLSSSHLDVYTGPGMKGPAMAMTSNSCPANLTVKREPTEARAMAKERQKKDNHNLIERRRRFNINDRIKELGTMIPKTNDLDVRWNKGTILRASVEYIKRMQKDMHRSREVENNFKRMEMANKQLLLRIQELEMQAHVHGLPNASPSGLNLSDLMSPYIKQELSPEDKLSHPQIQAHHQPQHLPRNQAQPQPHQHHFLPQNHLQLQGQGQLQQRQMQQLPQHLQQQAPIQYPAVGSSQPFDYAQSLDLCDGIPGFSDGISGLGDLSGLDVQGRRTDLGFLMMDEPLSPMDRDPLLSAMSPEASVDSSRRSSFSIEDGDIL</sequence>
<dbReference type="PROSITE" id="PS50888">
    <property type="entry name" value="BHLH"/>
    <property type="match status" value="1"/>
</dbReference>
<evidence type="ECO:0000256" key="9">
    <source>
        <dbReference type="SAM" id="MobiDB-lite"/>
    </source>
</evidence>
<dbReference type="Gene3D" id="4.10.280.10">
    <property type="entry name" value="Helix-loop-helix DNA-binding domain"/>
    <property type="match status" value="1"/>
</dbReference>
<keyword evidence="8" id="KW-0539">Nucleus</keyword>
<dbReference type="Pfam" id="PF11851">
    <property type="entry name" value="DUF3371"/>
    <property type="match status" value="1"/>
</dbReference>
<keyword evidence="6" id="KW-0010">Activator</keyword>
<name>A0A9N7VVJ4_PLEPL</name>
<protein>
    <recommendedName>
        <fullName evidence="10">BHLH domain-containing protein</fullName>
    </recommendedName>
</protein>
<dbReference type="GO" id="GO:0000978">
    <property type="term" value="F:RNA polymerase II cis-regulatory region sequence-specific DNA binding"/>
    <property type="evidence" value="ECO:0007669"/>
    <property type="project" value="InterPro"/>
</dbReference>
<evidence type="ECO:0000256" key="8">
    <source>
        <dbReference type="ARBA" id="ARBA00023242"/>
    </source>
</evidence>
<organism evidence="11 12">
    <name type="scientific">Pleuronectes platessa</name>
    <name type="common">European plaice</name>
    <dbReference type="NCBI Taxonomy" id="8262"/>
    <lineage>
        <taxon>Eukaryota</taxon>
        <taxon>Metazoa</taxon>
        <taxon>Chordata</taxon>
        <taxon>Craniata</taxon>
        <taxon>Vertebrata</taxon>
        <taxon>Euteleostomi</taxon>
        <taxon>Actinopterygii</taxon>
        <taxon>Neopterygii</taxon>
        <taxon>Teleostei</taxon>
        <taxon>Neoteleostei</taxon>
        <taxon>Acanthomorphata</taxon>
        <taxon>Carangaria</taxon>
        <taxon>Pleuronectiformes</taxon>
        <taxon>Pleuronectoidei</taxon>
        <taxon>Pleuronectidae</taxon>
        <taxon>Pleuronectes</taxon>
    </lineage>
</organism>
<reference evidence="11" key="1">
    <citation type="submission" date="2020-03" db="EMBL/GenBank/DDBJ databases">
        <authorList>
            <person name="Weist P."/>
        </authorList>
    </citation>
    <scope>NUCLEOTIDE SEQUENCE</scope>
</reference>
<dbReference type="InterPro" id="IPR036638">
    <property type="entry name" value="HLH_DNA-bd_sf"/>
</dbReference>
<dbReference type="GO" id="GO:0006959">
    <property type="term" value="P:humoral immune response"/>
    <property type="evidence" value="ECO:0007669"/>
    <property type="project" value="InterPro"/>
</dbReference>
<keyword evidence="7" id="KW-0804">Transcription</keyword>
<feature type="region of interest" description="Disordered" evidence="9">
    <location>
        <begin position="626"/>
        <end position="656"/>
    </location>
</feature>
<dbReference type="FunFam" id="4.10.280.10:FF:000003">
    <property type="entry name" value="microphthalmia-associated transcription factor isoform X1"/>
    <property type="match status" value="1"/>
</dbReference>
<evidence type="ECO:0000256" key="5">
    <source>
        <dbReference type="ARBA" id="ARBA00023125"/>
    </source>
</evidence>
<feature type="domain" description="BHLH" evidence="10">
    <location>
        <begin position="384"/>
        <end position="437"/>
    </location>
</feature>
<dbReference type="SUPFAM" id="SSF47459">
    <property type="entry name" value="HLH, helix-loop-helix DNA-binding domain"/>
    <property type="match status" value="1"/>
</dbReference>
<evidence type="ECO:0000256" key="4">
    <source>
        <dbReference type="ARBA" id="ARBA00023015"/>
    </source>
</evidence>
<dbReference type="GO" id="GO:0005634">
    <property type="term" value="C:nucleus"/>
    <property type="evidence" value="ECO:0007669"/>
    <property type="project" value="UniProtKB-SubCell"/>
</dbReference>
<comment type="caution">
    <text evidence="11">The sequence shown here is derived from an EMBL/GenBank/DDBJ whole genome shotgun (WGS) entry which is preliminary data.</text>
</comment>
<dbReference type="InterPro" id="IPR011598">
    <property type="entry name" value="bHLH_dom"/>
</dbReference>
<dbReference type="Pfam" id="PF00010">
    <property type="entry name" value="HLH"/>
    <property type="match status" value="1"/>
</dbReference>
<evidence type="ECO:0000256" key="2">
    <source>
        <dbReference type="ARBA" id="ARBA00004496"/>
    </source>
</evidence>
<dbReference type="GO" id="GO:0045893">
    <property type="term" value="P:positive regulation of DNA-templated transcription"/>
    <property type="evidence" value="ECO:0007669"/>
    <property type="project" value="InterPro"/>
</dbReference>
<dbReference type="GO" id="GO:0005737">
    <property type="term" value="C:cytoplasm"/>
    <property type="evidence" value="ECO:0007669"/>
    <property type="project" value="UniProtKB-SubCell"/>
</dbReference>
<evidence type="ECO:0000256" key="3">
    <source>
        <dbReference type="ARBA" id="ARBA00008289"/>
    </source>
</evidence>
<gene>
    <name evidence="11" type="ORF">PLEPLA_LOCUS45616</name>
</gene>
<dbReference type="EMBL" id="CADEAL010004358">
    <property type="protein sequence ID" value="CAB1457789.1"/>
    <property type="molecule type" value="Genomic_DNA"/>
</dbReference>
<dbReference type="Proteomes" id="UP001153269">
    <property type="component" value="Unassembled WGS sequence"/>
</dbReference>
<dbReference type="InterPro" id="IPR024098">
    <property type="entry name" value="bHLHzip_TFEB"/>
</dbReference>
<dbReference type="InterPro" id="IPR031867">
    <property type="entry name" value="MiT/TFE_N"/>
</dbReference>
<dbReference type="Pfam" id="PF15951">
    <property type="entry name" value="MITF_TFEB_C_3_N"/>
    <property type="match status" value="1"/>
</dbReference>
<comment type="subcellular location">
    <subcellularLocation>
        <location evidence="2">Cytoplasm</location>
    </subcellularLocation>
    <subcellularLocation>
        <location evidence="1">Nucleus</location>
    </subcellularLocation>
</comment>
<accession>A0A9N7VVJ4</accession>
<evidence type="ECO:0000313" key="12">
    <source>
        <dbReference type="Proteomes" id="UP001153269"/>
    </source>
</evidence>
<evidence type="ECO:0000256" key="7">
    <source>
        <dbReference type="ARBA" id="ARBA00023163"/>
    </source>
</evidence>
<keyword evidence="12" id="KW-1185">Reference proteome</keyword>